<reference evidence="2 3" key="1">
    <citation type="submission" date="2021-07" db="EMBL/GenBank/DDBJ databases">
        <title>The Aristolochia fimbriata genome: insights into angiosperm evolution, floral development and chemical biosynthesis.</title>
        <authorList>
            <person name="Jiao Y."/>
        </authorList>
    </citation>
    <scope>NUCLEOTIDE SEQUENCE [LARGE SCALE GENOMIC DNA]</scope>
    <source>
        <strain evidence="2">IBCAS-2021</strain>
        <tissue evidence="2">Leaf</tissue>
    </source>
</reference>
<comment type="caution">
    <text evidence="2">The sequence shown here is derived from an EMBL/GenBank/DDBJ whole genome shotgun (WGS) entry which is preliminary data.</text>
</comment>
<gene>
    <name evidence="2" type="ORF">H6P81_016432</name>
</gene>
<feature type="region of interest" description="Disordered" evidence="1">
    <location>
        <begin position="1"/>
        <end position="30"/>
    </location>
</feature>
<feature type="region of interest" description="Disordered" evidence="1">
    <location>
        <begin position="117"/>
        <end position="183"/>
    </location>
</feature>
<protein>
    <submittedName>
        <fullName evidence="2">Uncharacterized protein</fullName>
    </submittedName>
</protein>
<dbReference type="EMBL" id="JAINDJ010000006">
    <property type="protein sequence ID" value="KAG9445092.1"/>
    <property type="molecule type" value="Genomic_DNA"/>
</dbReference>
<dbReference type="AlphaFoldDB" id="A0AAV7EC37"/>
<dbReference type="Proteomes" id="UP000825729">
    <property type="component" value="Unassembled WGS sequence"/>
</dbReference>
<accession>A0AAV7EC37</accession>
<feature type="compositionally biased region" description="Basic and acidic residues" evidence="1">
    <location>
        <begin position="11"/>
        <end position="30"/>
    </location>
</feature>
<sequence>MTEIKKHIRRDKVYSRRREEPSHAKQCRRTEGNKCRRIATIVEVPQQRLKLIADSRKASATELYFQSAIDIAIERDEEQTRYACKDSYKPKTELADVSSQQPETHLQCTIAAFKRSRRPGRRRAARLRPWCNRGRIHGGSKSQQGVVNEVASGLQTKSQQGRSGHRDRRRDEVAGRRSHRMSQ</sequence>
<keyword evidence="3" id="KW-1185">Reference proteome</keyword>
<evidence type="ECO:0000313" key="3">
    <source>
        <dbReference type="Proteomes" id="UP000825729"/>
    </source>
</evidence>
<feature type="compositionally biased region" description="Polar residues" evidence="1">
    <location>
        <begin position="153"/>
        <end position="162"/>
    </location>
</feature>
<proteinExistence type="predicted"/>
<feature type="compositionally biased region" description="Basic residues" evidence="1">
    <location>
        <begin position="1"/>
        <end position="10"/>
    </location>
</feature>
<evidence type="ECO:0000313" key="2">
    <source>
        <dbReference type="EMBL" id="KAG9445092.1"/>
    </source>
</evidence>
<organism evidence="2 3">
    <name type="scientific">Aristolochia fimbriata</name>
    <name type="common">White veined hardy Dutchman's pipe vine</name>
    <dbReference type="NCBI Taxonomy" id="158543"/>
    <lineage>
        <taxon>Eukaryota</taxon>
        <taxon>Viridiplantae</taxon>
        <taxon>Streptophyta</taxon>
        <taxon>Embryophyta</taxon>
        <taxon>Tracheophyta</taxon>
        <taxon>Spermatophyta</taxon>
        <taxon>Magnoliopsida</taxon>
        <taxon>Magnoliidae</taxon>
        <taxon>Piperales</taxon>
        <taxon>Aristolochiaceae</taxon>
        <taxon>Aristolochia</taxon>
    </lineage>
</organism>
<evidence type="ECO:0000256" key="1">
    <source>
        <dbReference type="SAM" id="MobiDB-lite"/>
    </source>
</evidence>
<feature type="compositionally biased region" description="Basic residues" evidence="1">
    <location>
        <begin position="117"/>
        <end position="126"/>
    </location>
</feature>
<name>A0AAV7EC37_ARIFI</name>